<comment type="caution">
    <text evidence="5">The sequence shown here is derived from an EMBL/GenBank/DDBJ whole genome shotgun (WGS) entry which is preliminary data.</text>
</comment>
<reference evidence="5 6" key="1">
    <citation type="journal article" date="2019" name="Int. J. Syst. Evol. Microbiol.">
        <title>The Global Catalogue of Microorganisms (GCM) 10K type strain sequencing project: providing services to taxonomists for standard genome sequencing and annotation.</title>
        <authorList>
            <consortium name="The Broad Institute Genomics Platform"/>
            <consortium name="The Broad Institute Genome Sequencing Center for Infectious Disease"/>
            <person name="Wu L."/>
            <person name="Ma J."/>
        </authorList>
    </citation>
    <scope>NUCLEOTIDE SEQUENCE [LARGE SCALE GENOMIC DNA]</scope>
    <source>
        <strain evidence="5 6">JCM 6242</strain>
    </source>
</reference>
<dbReference type="InterPro" id="IPR027443">
    <property type="entry name" value="IPNS-like_sf"/>
</dbReference>
<dbReference type="InterPro" id="IPR044861">
    <property type="entry name" value="IPNS-like_FE2OG_OXY"/>
</dbReference>
<organism evidence="5 6">
    <name type="scientific">Streptosporangium fragile</name>
    <dbReference type="NCBI Taxonomy" id="46186"/>
    <lineage>
        <taxon>Bacteria</taxon>
        <taxon>Bacillati</taxon>
        <taxon>Actinomycetota</taxon>
        <taxon>Actinomycetes</taxon>
        <taxon>Streptosporangiales</taxon>
        <taxon>Streptosporangiaceae</taxon>
        <taxon>Streptosporangium</taxon>
    </lineage>
</organism>
<dbReference type="RefSeq" id="WP_344981655.1">
    <property type="nucleotide sequence ID" value="NZ_BAAAVI010000101.1"/>
</dbReference>
<dbReference type="PANTHER" id="PTHR47990">
    <property type="entry name" value="2-OXOGLUTARATE (2OG) AND FE(II)-DEPENDENT OXYGENASE SUPERFAMILY PROTEIN-RELATED"/>
    <property type="match status" value="1"/>
</dbReference>
<evidence type="ECO:0000259" key="4">
    <source>
        <dbReference type="PROSITE" id="PS51471"/>
    </source>
</evidence>
<gene>
    <name evidence="5" type="ORF">GCM10010517_76300</name>
</gene>
<keyword evidence="3" id="KW-0560">Oxidoreductase</keyword>
<dbReference type="InterPro" id="IPR050231">
    <property type="entry name" value="Iron_ascorbate_oxido_reductase"/>
</dbReference>
<dbReference type="Pfam" id="PF03171">
    <property type="entry name" value="2OG-FeII_Oxy"/>
    <property type="match status" value="1"/>
</dbReference>
<feature type="domain" description="Fe2OG dioxygenase" evidence="4">
    <location>
        <begin position="173"/>
        <end position="282"/>
    </location>
</feature>
<evidence type="ECO:0000256" key="3">
    <source>
        <dbReference type="RuleBase" id="RU003682"/>
    </source>
</evidence>
<comment type="similarity">
    <text evidence="3">Belongs to the iron/ascorbate-dependent oxidoreductase family.</text>
</comment>
<evidence type="ECO:0000256" key="2">
    <source>
        <dbReference type="ARBA" id="ARBA00023194"/>
    </source>
</evidence>
<dbReference type="Gene3D" id="2.60.120.330">
    <property type="entry name" value="B-lactam Antibiotic, Isopenicillin N Synthase, Chain"/>
    <property type="match status" value="1"/>
</dbReference>
<dbReference type="InterPro" id="IPR026992">
    <property type="entry name" value="DIOX_N"/>
</dbReference>
<keyword evidence="2" id="KW-0045">Antibiotic biosynthesis</keyword>
<sequence>MKSVPIIDLTPWFHGGDDDRAKVAGQVDAALREIGFLLVTGHGVPAGLRADLRDAAKRFFGLPHAVKDRYAATVGERGWLPPGVEANGYAEGTPTPPDLKETFAVGADQPIGRPEIDAAWFPSNVWPAEVPELQGLVTDYLGRMRALADELLVICAAALGLPDDFFTSRATHPSYTMNINRYPPLSQVGEPEPGQFRIGPHTDFGTVTILERQPGVGGLQVFTLDGEWIDAPFVADSFTINIGDLLARWTGDRWRSTRHRVLPPDPTAPDEELVSLIYFYECDPLAEVESLAPPIGRVAYEPVVASDYLLEKLRAITV</sequence>
<dbReference type="InterPro" id="IPR005123">
    <property type="entry name" value="Oxoglu/Fe-dep_dioxygenase_dom"/>
</dbReference>
<dbReference type="Proteomes" id="UP001500831">
    <property type="component" value="Unassembled WGS sequence"/>
</dbReference>
<name>A0ABN3WBE8_9ACTN</name>
<accession>A0ABN3WBE8</accession>
<evidence type="ECO:0000256" key="1">
    <source>
        <dbReference type="ARBA" id="ARBA00004792"/>
    </source>
</evidence>
<dbReference type="SUPFAM" id="SSF51197">
    <property type="entry name" value="Clavaminate synthase-like"/>
    <property type="match status" value="1"/>
</dbReference>
<evidence type="ECO:0000313" key="6">
    <source>
        <dbReference type="Proteomes" id="UP001500831"/>
    </source>
</evidence>
<dbReference type="PROSITE" id="PS51471">
    <property type="entry name" value="FE2OG_OXY"/>
    <property type="match status" value="1"/>
</dbReference>
<evidence type="ECO:0000313" key="5">
    <source>
        <dbReference type="EMBL" id="GAA2909847.1"/>
    </source>
</evidence>
<keyword evidence="3" id="KW-0408">Iron</keyword>
<protein>
    <submittedName>
        <fullName evidence="5">2-oxoglutarate and iron-dependent oxygenase domain-containing protein</fullName>
    </submittedName>
</protein>
<keyword evidence="3" id="KW-0479">Metal-binding</keyword>
<comment type="pathway">
    <text evidence="1">Antibiotic biosynthesis.</text>
</comment>
<dbReference type="Pfam" id="PF14226">
    <property type="entry name" value="DIOX_N"/>
    <property type="match status" value="1"/>
</dbReference>
<proteinExistence type="inferred from homology"/>
<dbReference type="EMBL" id="BAAAVI010000101">
    <property type="protein sequence ID" value="GAA2909847.1"/>
    <property type="molecule type" value="Genomic_DNA"/>
</dbReference>
<keyword evidence="6" id="KW-1185">Reference proteome</keyword>